<comment type="caution">
    <text evidence="7">The sequence shown here is derived from an EMBL/GenBank/DDBJ whole genome shotgun (WGS) entry which is preliminary data.</text>
</comment>
<dbReference type="OrthoDB" id="6510336at2"/>
<evidence type="ECO:0000256" key="3">
    <source>
        <dbReference type="ARBA" id="ARBA00023026"/>
    </source>
</evidence>
<dbReference type="RefSeq" id="WP_065904312.1">
    <property type="nucleotide sequence ID" value="NZ_MAUE01000017.1"/>
</dbReference>
<dbReference type="Proteomes" id="UP000240571">
    <property type="component" value="Unassembled WGS sequence"/>
</dbReference>
<evidence type="ECO:0000256" key="1">
    <source>
        <dbReference type="ARBA" id="ARBA00004613"/>
    </source>
</evidence>
<evidence type="ECO:0000256" key="2">
    <source>
        <dbReference type="ARBA" id="ARBA00022525"/>
    </source>
</evidence>
<keyword evidence="2" id="KW-0964">Secreted</keyword>
<gene>
    <name evidence="6" type="ORF">BBG20_13590</name>
    <name evidence="7" type="ORF">C9382_05760</name>
</gene>
<accession>A0A2T4G7J7</accession>
<dbReference type="Proteomes" id="UP000095081">
    <property type="component" value="Unassembled WGS sequence"/>
</dbReference>
<dbReference type="Pfam" id="PF12255">
    <property type="entry name" value="TcdB_toxin_midC"/>
    <property type="match status" value="1"/>
</dbReference>
<comment type="subcellular location">
    <subcellularLocation>
        <location evidence="1">Secreted</location>
    </subcellularLocation>
</comment>
<dbReference type="Gene3D" id="2.180.10.10">
    <property type="entry name" value="RHS repeat-associated core"/>
    <property type="match status" value="1"/>
</dbReference>
<dbReference type="GO" id="GO:0005737">
    <property type="term" value="C:cytoplasm"/>
    <property type="evidence" value="ECO:0007669"/>
    <property type="project" value="InterPro"/>
</dbReference>
<sequence>MSTQANESPLKVPSLPKASSAIEGVAKGWGNVGADGTATFEVGLPISLGRGYAPTLSLIYRSTAGNSAFGFGWDVNPGAVTRRTQQGVPDYTAADTFQGPDAQQWMPERTAAGTLVQTQRDSFDQVPLGRHYVVTRYFPRVEQRFERIEHWRSEGDAAGFWLIQAADGSRHVYGKTPAARIADPDNLSHVAQWLLEESLNAHGEHIGYQYLAETDTRTEPHDSRAQRYLHKVCYGNVMAREKETLYLLKNDDLSRQAWHFYLLFDYGQRTTANDKLPSYDALTPWLPREDPFSSFIYGFELRTLRLCRQILMFHAFADAPDMGPSPVLVKRLRFEHKTFPNGLNTLLAVHEQAVDAQGTLTSLPPQEYLYQYSGLKLDARRYQRFVDVPGLNDGQRYQLVDLFGEGLPGILYRGDQAWYYRAPQRDEASTGDGVTYAPAQELPAIPVADGSRPVYQALLDIDGDGRLEWVLARPGMSGFFSLAPQRKDAGFVRFDAFPVEFLHTHAIFADLMSSGLADIALVGPRSVRLYANRHSGFQQGIEQAHTIDGDDLPSFLGSSADWVGFSDILGSGQQHLVRIRHNEIKCWPNLGHGRFGKGRVLATLPFRETTFNASNVLLADLDGCGASDLLYLTTHEVRIFTNKGGNGFAKTPLVLPWPSGVQHDALCQVSVADLQGNGYASLIISVTHPHPRHWRYDFFDSRPCLLSITNNNLGAQVEVSYRSSAQEWLDEKRQHQAEGRQAVCRLPFALTLVKRQRQRDEINHHTLTQHFSYRQGFYAPHERAFQGFGLLLQTDIETGTHDAPGAGTQTKRWFHTGQALDMPKDDYSQHDPDAITLGRTLLATHDAPQQPQPTDHHDRVIASPTPPETRAATYALRGLPLRVEVFALDPANSTPYSVQQYRYLVRRLPPASGSQPWPRMLPLTLESVHYQYEQVPDDPVCEHQVNLRWDAYASLVHSVTVHGARRKTVSDTPPALLEDEHQRQWWRDTHDPAQQVFYLRETLAQWIHQPNDDQWRLGLPYRQRTNAWTLPDGQPPAGLNASAIRYESLIDRLSGPLGPQAPRELSGLTIQHYREPGGKGQTLPPGTANFQGLADYQESAELAPNALQALEKIPDMPGQPAEDLPSRLGRIGYRPMALFFHANDQERQSSPLWSIRRQFPRYFNAKHFFRLHTWRLTQAEGETTLTYDPYGLQVIQVKQPDGCITRVQHDYRLLQPISITDPNGTTEQALYDAFGRLLATSINGQASATSVGFGPLSAYRRPVDASIESAIQAPATILGEAARAWLYDPFSWMGSIASTDRQAHWVTQRYVSPDGHIRATARLRLKKKASALSASEKALSDLIQKARREPARSLMLAADRYTHDQEQLIHMSLVSHDGFGRILQSKQQAEPGPACAVGDNADLTVKDGAIQTVQADPRWCVSEHTEYSPTGRIMRVYRTYYADRHRYIDGQSLQQFLPGDRQFHDSLGRPTRTLTARKTLRQITYWAWYTVSEDENDTSGAQVDLSAEH</sequence>
<evidence type="ECO:0000313" key="8">
    <source>
        <dbReference type="Proteomes" id="UP000095081"/>
    </source>
</evidence>
<reference evidence="7 9" key="2">
    <citation type="submission" date="2018-03" db="EMBL/GenBank/DDBJ databases">
        <title>Diversity of bacteria associated with corn roots inoculated with woodland soils in Canada, and Description of Pseudomonas aylmerense sp. nov.</title>
        <authorList>
            <person name="Tambong J.T."/>
            <person name="Xu R."/>
            <person name="Tchagang C."/>
        </authorList>
    </citation>
    <scope>NUCLEOTIDE SEQUENCE [LARGE SCALE GENOMIC DNA]</scope>
    <source>
        <strain evidence="7 9">S1E44</strain>
    </source>
</reference>
<evidence type="ECO:0000259" key="4">
    <source>
        <dbReference type="Pfam" id="PF12255"/>
    </source>
</evidence>
<name>A0A2T4G7J7_9PSED</name>
<dbReference type="EMBL" id="MAUE01000017">
    <property type="protein sequence ID" value="OCW27103.1"/>
    <property type="molecule type" value="Genomic_DNA"/>
</dbReference>
<evidence type="ECO:0000259" key="5">
    <source>
        <dbReference type="Pfam" id="PF12256"/>
    </source>
</evidence>
<keyword evidence="3" id="KW-0843">Virulence</keyword>
<protein>
    <submittedName>
        <fullName evidence="7">Toxin</fullName>
    </submittedName>
</protein>
<reference evidence="6 8" key="1">
    <citation type="submission" date="2016-06" db="EMBL/GenBank/DDBJ databases">
        <title>Draft genome sequence of Pseudomonas sp. S1E40, a novel strain antagonistic activity to fungal plant pathogen.</title>
        <authorList>
            <person name="Tambong J.T."/>
            <person name="Tchagang C."/>
            <person name="Xu R."/>
        </authorList>
    </citation>
    <scope>NUCLEOTIDE SEQUENCE [LARGE SCALE GENOMIC DNA]</scope>
    <source>
        <strain evidence="6 8">S1E40</strain>
    </source>
</reference>
<evidence type="ECO:0000313" key="6">
    <source>
        <dbReference type="EMBL" id="OCW27103.1"/>
    </source>
</evidence>
<dbReference type="InterPro" id="IPR028994">
    <property type="entry name" value="Integrin_alpha_N"/>
</dbReference>
<dbReference type="InterPro" id="IPR022044">
    <property type="entry name" value="TcdB_toxin_mid/C"/>
</dbReference>
<dbReference type="GO" id="GO:0005576">
    <property type="term" value="C:extracellular region"/>
    <property type="evidence" value="ECO:0007669"/>
    <property type="project" value="UniProtKB-SubCell"/>
</dbReference>
<keyword evidence="8" id="KW-1185">Reference proteome</keyword>
<organism evidence="7 9">
    <name type="scientific">Pseudomonas aylmerensis</name>
    <dbReference type="NCBI Taxonomy" id="1869229"/>
    <lineage>
        <taxon>Bacteria</taxon>
        <taxon>Pseudomonadati</taxon>
        <taxon>Pseudomonadota</taxon>
        <taxon>Gammaproteobacteria</taxon>
        <taxon>Pseudomonadales</taxon>
        <taxon>Pseudomonadaceae</taxon>
        <taxon>Pseudomonas</taxon>
    </lineage>
</organism>
<proteinExistence type="predicted"/>
<dbReference type="SUPFAM" id="SSF69318">
    <property type="entry name" value="Integrin alpha N-terminal domain"/>
    <property type="match status" value="1"/>
</dbReference>
<dbReference type="Pfam" id="PF03534">
    <property type="entry name" value="SpvB"/>
    <property type="match status" value="1"/>
</dbReference>
<dbReference type="PRINTS" id="PR01341">
    <property type="entry name" value="SALSPVBPROT"/>
</dbReference>
<dbReference type="InterPro" id="IPR003284">
    <property type="entry name" value="Sal_SpvB"/>
</dbReference>
<feature type="domain" description="Insecticide toxin TcdB middle/N-terminal" evidence="5">
    <location>
        <begin position="665"/>
        <end position="815"/>
    </location>
</feature>
<evidence type="ECO:0000313" key="7">
    <source>
        <dbReference type="EMBL" id="PTC31582.1"/>
    </source>
</evidence>
<evidence type="ECO:0000313" key="9">
    <source>
        <dbReference type="Proteomes" id="UP000240571"/>
    </source>
</evidence>
<dbReference type="EMBL" id="PYWW01000011">
    <property type="protein sequence ID" value="PTC31582.1"/>
    <property type="molecule type" value="Genomic_DNA"/>
</dbReference>
<feature type="domain" description="Insecticide toxin TcdB middle/C-terminal" evidence="4">
    <location>
        <begin position="872"/>
        <end position="1019"/>
    </location>
</feature>
<dbReference type="InterPro" id="IPR022045">
    <property type="entry name" value="TcdB_toxin_mid/N"/>
</dbReference>
<dbReference type="Pfam" id="PF12256">
    <property type="entry name" value="TcdB_toxin_midN"/>
    <property type="match status" value="1"/>
</dbReference>